<evidence type="ECO:0000313" key="2">
    <source>
        <dbReference type="EMBL" id="CAJ2500494.1"/>
    </source>
</evidence>
<sequence>MTPEIQTVLISNLMAILGPTDWPKSRDHDDYRRALMITYAFTTYGYIITPDEADEIVGEKLWADVDEYVTYMKQANFGKSVKGATNVMLPKTLQIYSSAELDAMDAAFDFNVLVRSPSYNLNCVVLTAFHDELVSEFELVKSPPPRGVTPASDQDDPICGPAPPAVPTGVEAADVPSSSAEASAAPDEHAHDLALELPLRICPHIIKHLGIEFGPDKYAILHYRWDHRRKKDKTYKDSDHQLYPNIADMSKESVKETQKLLGVIIDRRLTFESHAKHIESKVPYKLQQFKWLSAPTWGLDLVTMRKLFVTSIRSIISYACAAWFMYFPPEAAKLYAKKDTTKAQNKGKTKGKPRPRHQPFGARTIPDKTVDILKRLQKRCLRQTSGAMRGSKPPVLEKELHIYPIDVYLKRQALSQTGPDTQARKLRSAAHIGQSVDGLGVNTAEADDCDESGVDYEERGEGHEEDGEEDEGNGDEDSEGCLGPEGIAYDDSDDDSAVGDDGDADGDYCPSDDGRNRSRRSKGGIENPYDHIRAEAIGVLKDALDSYSDCYRNGPNERTEEELLNSFWGPNVKRKNRWLKIAATDQSAEYMDDAWHADVGILKGEPRAWPVAVRDTAWDSTLDIYRGLTRIECTMLLHLRTEAIGLDDHLSNIHAKRDDVEISSKCPCGWSRQHVQHVLLHCLLFAEWRVEALTLGDPRQCDLGNLLTLQAQRAARWAIAFLDIEQFRLARDRYREEILHRTS</sequence>
<feature type="compositionally biased region" description="Acidic residues" evidence="1">
    <location>
        <begin position="463"/>
        <end position="479"/>
    </location>
</feature>
<evidence type="ECO:0000256" key="1">
    <source>
        <dbReference type="SAM" id="MobiDB-lite"/>
    </source>
</evidence>
<organism evidence="2 3">
    <name type="scientific">Anthostomella pinea</name>
    <dbReference type="NCBI Taxonomy" id="933095"/>
    <lineage>
        <taxon>Eukaryota</taxon>
        <taxon>Fungi</taxon>
        <taxon>Dikarya</taxon>
        <taxon>Ascomycota</taxon>
        <taxon>Pezizomycotina</taxon>
        <taxon>Sordariomycetes</taxon>
        <taxon>Xylariomycetidae</taxon>
        <taxon>Xylariales</taxon>
        <taxon>Xylariaceae</taxon>
        <taxon>Anthostomella</taxon>
    </lineage>
</organism>
<reference evidence="2" key="1">
    <citation type="submission" date="2023-10" db="EMBL/GenBank/DDBJ databases">
        <authorList>
            <person name="Hackl T."/>
        </authorList>
    </citation>
    <scope>NUCLEOTIDE SEQUENCE</scope>
</reference>
<dbReference type="AlphaFoldDB" id="A0AAI8V8W0"/>
<dbReference type="Proteomes" id="UP001295740">
    <property type="component" value="Unassembled WGS sequence"/>
</dbReference>
<keyword evidence="3" id="KW-1185">Reference proteome</keyword>
<feature type="region of interest" description="Disordered" evidence="1">
    <location>
        <begin position="144"/>
        <end position="187"/>
    </location>
</feature>
<feature type="compositionally biased region" description="Acidic residues" evidence="1">
    <location>
        <begin position="445"/>
        <end position="455"/>
    </location>
</feature>
<name>A0AAI8V8W0_9PEZI</name>
<proteinExistence type="predicted"/>
<comment type="caution">
    <text evidence="2">The sequence shown here is derived from an EMBL/GenBank/DDBJ whole genome shotgun (WGS) entry which is preliminary data.</text>
</comment>
<feature type="region of interest" description="Disordered" evidence="1">
    <location>
        <begin position="339"/>
        <end position="363"/>
    </location>
</feature>
<protein>
    <submittedName>
        <fullName evidence="2">Uu.00g033470.m01.CDS01</fullName>
    </submittedName>
</protein>
<feature type="compositionally biased region" description="Basic residues" evidence="1">
    <location>
        <begin position="345"/>
        <end position="357"/>
    </location>
</feature>
<feature type="compositionally biased region" description="Low complexity" evidence="1">
    <location>
        <begin position="170"/>
        <end position="185"/>
    </location>
</feature>
<dbReference type="EMBL" id="CAUWAG010000003">
    <property type="protein sequence ID" value="CAJ2500494.1"/>
    <property type="molecule type" value="Genomic_DNA"/>
</dbReference>
<feature type="region of interest" description="Disordered" evidence="1">
    <location>
        <begin position="437"/>
        <end position="527"/>
    </location>
</feature>
<feature type="compositionally biased region" description="Acidic residues" evidence="1">
    <location>
        <begin position="488"/>
        <end position="506"/>
    </location>
</feature>
<evidence type="ECO:0000313" key="3">
    <source>
        <dbReference type="Proteomes" id="UP001295740"/>
    </source>
</evidence>
<accession>A0AAI8V8W0</accession>
<gene>
    <name evidence="2" type="ORF">KHLLAP_LOCUS962</name>
</gene>